<keyword evidence="9 12" id="KW-1133">Transmembrane helix</keyword>
<keyword evidence="4" id="KW-0645">Protease</keyword>
<comment type="subcellular location">
    <subcellularLocation>
        <location evidence="2">Membrane</location>
        <topology evidence="2">Multi-pass membrane protein</topology>
    </subcellularLocation>
</comment>
<comment type="cofactor">
    <cofactor evidence="1">
        <name>Zn(2+)</name>
        <dbReference type="ChEBI" id="CHEBI:29105"/>
    </cofactor>
</comment>
<keyword evidence="5 12" id="KW-0812">Transmembrane</keyword>
<keyword evidence="6" id="KW-0479">Metal-binding</keyword>
<dbReference type="PANTHER" id="PTHR39188:SF3">
    <property type="entry name" value="STAGE IV SPORULATION PROTEIN FB"/>
    <property type="match status" value="1"/>
</dbReference>
<dbReference type="CDD" id="cd06161">
    <property type="entry name" value="S2P-M50_SpoIVFB"/>
    <property type="match status" value="1"/>
</dbReference>
<feature type="domain" description="Peptidase M50" evidence="13">
    <location>
        <begin position="111"/>
        <end position="169"/>
    </location>
</feature>
<keyword evidence="10" id="KW-0482">Metalloprotease</keyword>
<evidence type="ECO:0000256" key="9">
    <source>
        <dbReference type="ARBA" id="ARBA00022989"/>
    </source>
</evidence>
<evidence type="ECO:0000256" key="6">
    <source>
        <dbReference type="ARBA" id="ARBA00022723"/>
    </source>
</evidence>
<evidence type="ECO:0000256" key="1">
    <source>
        <dbReference type="ARBA" id="ARBA00001947"/>
    </source>
</evidence>
<evidence type="ECO:0000313" key="14">
    <source>
        <dbReference type="EMBL" id="QGG47251.1"/>
    </source>
</evidence>
<evidence type="ECO:0000256" key="11">
    <source>
        <dbReference type="ARBA" id="ARBA00023136"/>
    </source>
</evidence>
<feature type="transmembrane region" description="Helical" evidence="12">
    <location>
        <begin position="157"/>
        <end position="180"/>
    </location>
</feature>
<feature type="transmembrane region" description="Helical" evidence="12">
    <location>
        <begin position="16"/>
        <end position="42"/>
    </location>
</feature>
<protein>
    <submittedName>
        <fullName evidence="14">Peptidase M50 family protein</fullName>
    </submittedName>
</protein>
<evidence type="ECO:0000256" key="12">
    <source>
        <dbReference type="SAM" id="Phobius"/>
    </source>
</evidence>
<dbReference type="AlphaFoldDB" id="A0A5Q2MZ18"/>
<dbReference type="GO" id="GO:0016020">
    <property type="term" value="C:membrane"/>
    <property type="evidence" value="ECO:0007669"/>
    <property type="project" value="UniProtKB-SubCell"/>
</dbReference>
<evidence type="ECO:0000256" key="8">
    <source>
        <dbReference type="ARBA" id="ARBA00022833"/>
    </source>
</evidence>
<evidence type="ECO:0000256" key="7">
    <source>
        <dbReference type="ARBA" id="ARBA00022801"/>
    </source>
</evidence>
<dbReference type="GO" id="GO:0046872">
    <property type="term" value="F:metal ion binding"/>
    <property type="evidence" value="ECO:0007669"/>
    <property type="project" value="UniProtKB-KW"/>
</dbReference>
<evidence type="ECO:0000256" key="2">
    <source>
        <dbReference type="ARBA" id="ARBA00004141"/>
    </source>
</evidence>
<dbReference type="EMBL" id="CP045875">
    <property type="protein sequence ID" value="QGG47251.1"/>
    <property type="molecule type" value="Genomic_DNA"/>
</dbReference>
<keyword evidence="15" id="KW-1185">Reference proteome</keyword>
<evidence type="ECO:0000256" key="3">
    <source>
        <dbReference type="ARBA" id="ARBA00007931"/>
    </source>
</evidence>
<dbReference type="InterPro" id="IPR008915">
    <property type="entry name" value="Peptidase_M50"/>
</dbReference>
<organism evidence="14 15">
    <name type="scientific">Heliorestis convoluta</name>
    <dbReference type="NCBI Taxonomy" id="356322"/>
    <lineage>
        <taxon>Bacteria</taxon>
        <taxon>Bacillati</taxon>
        <taxon>Bacillota</taxon>
        <taxon>Clostridia</taxon>
        <taxon>Eubacteriales</taxon>
        <taxon>Heliobacteriaceae</taxon>
        <taxon>Heliorestis</taxon>
    </lineage>
</organism>
<evidence type="ECO:0000313" key="15">
    <source>
        <dbReference type="Proteomes" id="UP000366051"/>
    </source>
</evidence>
<gene>
    <name evidence="14" type="ORF">FTV88_1104</name>
</gene>
<sequence length="292" mass="32312">MRIARLAGVEIRINEWLILLAALYAWAGVAVYVALAFLSVAWHELGHTIAARRLGFAVKEIEFFPFGGVARLSADVNHRPRDEISVALAGPAFSFLLLLIIEGANLLGFSWGGYYEYLRIVNFTIGVFNLLPILPLDGGRVLRAFMTLKIGTMRASTIVASWGEALAIVFAFIAIAGLFWEKTGLDLPLIAGFLFLGAHKERRNGAMVFWNLLQSKEKQLQKRHTWNGEVVVARHNVPVSSLMPQISPNKCLIVTVVDERGQIVGQLSETSLLEHMMAGEKDCSVGELIKER</sequence>
<dbReference type="Proteomes" id="UP000366051">
    <property type="component" value="Chromosome"/>
</dbReference>
<feature type="transmembrane region" description="Helical" evidence="12">
    <location>
        <begin position="86"/>
        <end position="111"/>
    </location>
</feature>
<evidence type="ECO:0000259" key="13">
    <source>
        <dbReference type="Pfam" id="PF02163"/>
    </source>
</evidence>
<keyword evidence="7" id="KW-0378">Hydrolase</keyword>
<keyword evidence="8" id="KW-0862">Zinc</keyword>
<comment type="similarity">
    <text evidence="3">Belongs to the peptidase M50B family.</text>
</comment>
<feature type="domain" description="Peptidase M50" evidence="13">
    <location>
        <begin position="37"/>
        <end position="101"/>
    </location>
</feature>
<dbReference type="KEGG" id="hcv:FTV88_1104"/>
<name>A0A5Q2MZ18_9FIRM</name>
<evidence type="ECO:0000256" key="5">
    <source>
        <dbReference type="ARBA" id="ARBA00022692"/>
    </source>
</evidence>
<dbReference type="InterPro" id="IPR046342">
    <property type="entry name" value="CBS_dom_sf"/>
</dbReference>
<dbReference type="Pfam" id="PF02163">
    <property type="entry name" value="Peptidase_M50"/>
    <property type="match status" value="2"/>
</dbReference>
<dbReference type="SUPFAM" id="SSF54631">
    <property type="entry name" value="CBS-domain pair"/>
    <property type="match status" value="1"/>
</dbReference>
<dbReference type="GO" id="GO:0006508">
    <property type="term" value="P:proteolysis"/>
    <property type="evidence" value="ECO:0007669"/>
    <property type="project" value="UniProtKB-KW"/>
</dbReference>
<dbReference type="GO" id="GO:0008237">
    <property type="term" value="F:metallopeptidase activity"/>
    <property type="evidence" value="ECO:0007669"/>
    <property type="project" value="UniProtKB-KW"/>
</dbReference>
<reference evidence="15" key="1">
    <citation type="submission" date="2019-11" db="EMBL/GenBank/DDBJ databases">
        <title>Genome sequence of Heliorestis convoluta strain HH, an alkaliphilic and minimalistic phototrophic bacterium from a soda lake in Egypt.</title>
        <authorList>
            <person name="Dewey E.D."/>
            <person name="Stokes L.M."/>
            <person name="Burchell B.M."/>
            <person name="Shaffer K.N."/>
            <person name="Huntington A.M."/>
            <person name="Baker J.M."/>
            <person name="Nadendla S."/>
            <person name="Giglio M.G."/>
            <person name="Touchman J.W."/>
            <person name="Blankenship R.E."/>
            <person name="Madigan M.T."/>
            <person name="Sattley W.M."/>
        </authorList>
    </citation>
    <scope>NUCLEOTIDE SEQUENCE [LARGE SCALE GENOMIC DNA]</scope>
    <source>
        <strain evidence="15">HH</strain>
    </source>
</reference>
<dbReference type="PANTHER" id="PTHR39188">
    <property type="entry name" value="MEMBRANE-ASSOCIATED ZINC METALLOPROTEASE M50B"/>
    <property type="match status" value="1"/>
</dbReference>
<dbReference type="RefSeq" id="WP_153724670.1">
    <property type="nucleotide sequence ID" value="NZ_CP045875.1"/>
</dbReference>
<proteinExistence type="inferred from homology"/>
<evidence type="ECO:0000256" key="10">
    <source>
        <dbReference type="ARBA" id="ARBA00023049"/>
    </source>
</evidence>
<keyword evidence="11 12" id="KW-0472">Membrane</keyword>
<accession>A0A5Q2MZ18</accession>
<evidence type="ECO:0000256" key="4">
    <source>
        <dbReference type="ARBA" id="ARBA00022670"/>
    </source>
</evidence>
<dbReference type="OrthoDB" id="166377at2"/>